<dbReference type="SUPFAM" id="SSF55200">
    <property type="entry name" value="Translation initiation factor IF3, C-terminal domain"/>
    <property type="match status" value="1"/>
</dbReference>
<gene>
    <name evidence="4 10" type="primary">infC</name>
    <name evidence="10" type="ORF">Afil01_56270</name>
</gene>
<feature type="domain" description="Translation initiation factor 3 N-terminal" evidence="9">
    <location>
        <begin position="8"/>
        <end position="77"/>
    </location>
</feature>
<evidence type="ECO:0000313" key="10">
    <source>
        <dbReference type="EMBL" id="GLZ80820.1"/>
    </source>
</evidence>
<dbReference type="InterPro" id="IPR036787">
    <property type="entry name" value="T_IF-3_N_sf"/>
</dbReference>
<dbReference type="GO" id="GO:0032790">
    <property type="term" value="P:ribosome disassembly"/>
    <property type="evidence" value="ECO:0007669"/>
    <property type="project" value="TreeGrafter"/>
</dbReference>
<dbReference type="Gene3D" id="3.30.110.10">
    <property type="entry name" value="Translation initiation factor 3 (IF-3), C-terminal domain"/>
    <property type="match status" value="1"/>
</dbReference>
<evidence type="ECO:0000256" key="7">
    <source>
        <dbReference type="SAM" id="MobiDB-lite"/>
    </source>
</evidence>
<evidence type="ECO:0000259" key="8">
    <source>
        <dbReference type="Pfam" id="PF00707"/>
    </source>
</evidence>
<evidence type="ECO:0000256" key="6">
    <source>
        <dbReference type="RuleBase" id="RU000646"/>
    </source>
</evidence>
<dbReference type="AlphaFoldDB" id="A0A9W6SRV6"/>
<dbReference type="Proteomes" id="UP001165079">
    <property type="component" value="Unassembled WGS sequence"/>
</dbReference>
<keyword evidence="3 4" id="KW-0648">Protein biosynthesis</keyword>
<dbReference type="NCBIfam" id="TIGR00168">
    <property type="entry name" value="infC"/>
    <property type="match status" value="1"/>
</dbReference>
<evidence type="ECO:0000256" key="5">
    <source>
        <dbReference type="NCBIfam" id="TIGR00168"/>
    </source>
</evidence>
<evidence type="ECO:0000256" key="4">
    <source>
        <dbReference type="HAMAP-Rule" id="MF_00080"/>
    </source>
</evidence>
<dbReference type="InterPro" id="IPR019815">
    <property type="entry name" value="Translation_initiation_fac_3_C"/>
</dbReference>
<dbReference type="GO" id="GO:0005829">
    <property type="term" value="C:cytosol"/>
    <property type="evidence" value="ECO:0007669"/>
    <property type="project" value="TreeGrafter"/>
</dbReference>
<dbReference type="Pfam" id="PF00707">
    <property type="entry name" value="IF3_C"/>
    <property type="match status" value="1"/>
</dbReference>
<dbReference type="FunFam" id="3.10.20.80:FF:000001">
    <property type="entry name" value="Translation initiation factor IF-3"/>
    <property type="match status" value="1"/>
</dbReference>
<dbReference type="InterPro" id="IPR001288">
    <property type="entry name" value="Translation_initiation_fac_3"/>
</dbReference>
<comment type="subcellular location">
    <subcellularLocation>
        <location evidence="4 6">Cytoplasm</location>
    </subcellularLocation>
</comment>
<evidence type="ECO:0000256" key="1">
    <source>
        <dbReference type="ARBA" id="ARBA00005439"/>
    </source>
</evidence>
<evidence type="ECO:0000259" key="9">
    <source>
        <dbReference type="Pfam" id="PF05198"/>
    </source>
</evidence>
<dbReference type="HAMAP" id="MF_00080">
    <property type="entry name" value="IF_3"/>
    <property type="match status" value="1"/>
</dbReference>
<dbReference type="InterPro" id="IPR036788">
    <property type="entry name" value="T_IF-3_C_sf"/>
</dbReference>
<feature type="region of interest" description="Disordered" evidence="7">
    <location>
        <begin position="168"/>
        <end position="205"/>
    </location>
</feature>
<comment type="caution">
    <text evidence="10">The sequence shown here is derived from an EMBL/GenBank/DDBJ whole genome shotgun (WGS) entry which is preliminary data.</text>
</comment>
<feature type="compositionally biased region" description="Polar residues" evidence="7">
    <location>
        <begin position="174"/>
        <end position="205"/>
    </location>
</feature>
<evidence type="ECO:0000256" key="3">
    <source>
        <dbReference type="ARBA" id="ARBA00022917"/>
    </source>
</evidence>
<dbReference type="PROSITE" id="PS00938">
    <property type="entry name" value="IF3"/>
    <property type="match status" value="1"/>
</dbReference>
<sequence>MPTFDNRINKEIRAREIRLVGPEGEQVGIVPLQRALDLAAEVGLDLVEVAANATPPVCRLMDYGRFKYEASQKAREARRNQQQVVVKQINFRVGIDSHDYETKRGHITRFLSSGFKVKASVWLRGRGQSRPEQGVNLLNALAGELGELAVVESAPSRDGRNIIMMLAPPKKPQASGNTVVQASGSTMPQASGDAVTQQPVTAEAR</sequence>
<evidence type="ECO:0000313" key="11">
    <source>
        <dbReference type="Proteomes" id="UP001165079"/>
    </source>
</evidence>
<accession>A0A9W6SRV6</accession>
<dbReference type="PANTHER" id="PTHR10938:SF0">
    <property type="entry name" value="TRANSLATION INITIATION FACTOR IF-3, MITOCHONDRIAL"/>
    <property type="match status" value="1"/>
</dbReference>
<dbReference type="Pfam" id="PF05198">
    <property type="entry name" value="IF3_N"/>
    <property type="match status" value="1"/>
</dbReference>
<dbReference type="RefSeq" id="WP_432705370.1">
    <property type="nucleotide sequence ID" value="NZ_BSTX01000004.1"/>
</dbReference>
<dbReference type="EMBL" id="BSTX01000004">
    <property type="protein sequence ID" value="GLZ80820.1"/>
    <property type="molecule type" value="Genomic_DNA"/>
</dbReference>
<comment type="subunit">
    <text evidence="4 6">Monomer.</text>
</comment>
<keyword evidence="2 4" id="KW-0396">Initiation factor</keyword>
<reference evidence="10" key="1">
    <citation type="submission" date="2023-03" db="EMBL/GenBank/DDBJ databases">
        <title>Actinorhabdospora filicis NBRC 111898.</title>
        <authorList>
            <person name="Ichikawa N."/>
            <person name="Sato H."/>
            <person name="Tonouchi N."/>
        </authorList>
    </citation>
    <scope>NUCLEOTIDE SEQUENCE</scope>
    <source>
        <strain evidence="10">NBRC 111898</strain>
    </source>
</reference>
<dbReference type="SUPFAM" id="SSF54364">
    <property type="entry name" value="Translation initiation factor IF3, N-terminal domain"/>
    <property type="match status" value="1"/>
</dbReference>
<comment type="similarity">
    <text evidence="1 4 6">Belongs to the IF-3 family.</text>
</comment>
<feature type="domain" description="Translation initiation factor 3 C-terminal" evidence="8">
    <location>
        <begin position="84"/>
        <end position="168"/>
    </location>
</feature>
<dbReference type="InterPro" id="IPR019814">
    <property type="entry name" value="Translation_initiation_fac_3_N"/>
</dbReference>
<dbReference type="PANTHER" id="PTHR10938">
    <property type="entry name" value="TRANSLATION INITIATION FACTOR IF-3"/>
    <property type="match status" value="1"/>
</dbReference>
<dbReference type="InterPro" id="IPR019813">
    <property type="entry name" value="Translation_initiation_fac3_CS"/>
</dbReference>
<dbReference type="GO" id="GO:0003743">
    <property type="term" value="F:translation initiation factor activity"/>
    <property type="evidence" value="ECO:0007669"/>
    <property type="project" value="UniProtKB-UniRule"/>
</dbReference>
<keyword evidence="11" id="KW-1185">Reference proteome</keyword>
<organism evidence="10 11">
    <name type="scientific">Actinorhabdospora filicis</name>
    <dbReference type="NCBI Taxonomy" id="1785913"/>
    <lineage>
        <taxon>Bacteria</taxon>
        <taxon>Bacillati</taxon>
        <taxon>Actinomycetota</taxon>
        <taxon>Actinomycetes</taxon>
        <taxon>Micromonosporales</taxon>
        <taxon>Micromonosporaceae</taxon>
        <taxon>Actinorhabdospora</taxon>
    </lineage>
</organism>
<protein>
    <recommendedName>
        <fullName evidence="4 5">Translation initiation factor IF-3</fullName>
    </recommendedName>
</protein>
<dbReference type="GO" id="GO:0043022">
    <property type="term" value="F:ribosome binding"/>
    <property type="evidence" value="ECO:0007669"/>
    <property type="project" value="TreeGrafter"/>
</dbReference>
<comment type="function">
    <text evidence="4 6">IF-3 binds to the 30S ribosomal subunit and shifts the equilibrium between 70S ribosomes and their 50S and 30S subunits in favor of the free subunits, thus enhancing the availability of 30S subunits on which protein synthesis initiation begins.</text>
</comment>
<name>A0A9W6SRV6_9ACTN</name>
<proteinExistence type="inferred from homology"/>
<evidence type="ECO:0000256" key="2">
    <source>
        <dbReference type="ARBA" id="ARBA00022540"/>
    </source>
</evidence>
<dbReference type="Gene3D" id="3.10.20.80">
    <property type="entry name" value="Translation initiation factor 3 (IF-3), N-terminal domain"/>
    <property type="match status" value="1"/>
</dbReference>
<dbReference type="GO" id="GO:0016020">
    <property type="term" value="C:membrane"/>
    <property type="evidence" value="ECO:0007669"/>
    <property type="project" value="TreeGrafter"/>
</dbReference>
<keyword evidence="4" id="KW-0963">Cytoplasm</keyword>